<evidence type="ECO:0000259" key="5">
    <source>
        <dbReference type="SMART" id="SM00560"/>
    </source>
</evidence>
<reference evidence="6" key="1">
    <citation type="submission" date="2021-10" db="EMBL/GenBank/DDBJ databases">
        <title>Streptomyces nigrumlapis sp.nov.,an antimicrobial producing actinobacterium isolated from Black Gobi rocks.</title>
        <authorList>
            <person name="Wen Y."/>
            <person name="Zhang W."/>
            <person name="Liu X.G."/>
        </authorList>
    </citation>
    <scope>NUCLEOTIDE SEQUENCE</scope>
    <source>
        <strain evidence="6">ST13-2-2</strain>
    </source>
</reference>
<gene>
    <name evidence="6" type="ORF">K9S39_39090</name>
</gene>
<dbReference type="SMART" id="SM00560">
    <property type="entry name" value="LamGL"/>
    <property type="match status" value="3"/>
</dbReference>
<feature type="domain" description="LamG-like jellyroll fold" evidence="5">
    <location>
        <begin position="1028"/>
        <end position="1170"/>
    </location>
</feature>
<proteinExistence type="predicted"/>
<dbReference type="SUPFAM" id="SSF49899">
    <property type="entry name" value="Concanavalin A-like lectins/glucanases"/>
    <property type="match status" value="3"/>
</dbReference>
<evidence type="ECO:0000256" key="2">
    <source>
        <dbReference type="ARBA" id="ARBA00023157"/>
    </source>
</evidence>
<dbReference type="Gene3D" id="2.60.120.200">
    <property type="match status" value="3"/>
</dbReference>
<feature type="chain" id="PRO_5047193789" evidence="4">
    <location>
        <begin position="39"/>
        <end position="1433"/>
    </location>
</feature>
<dbReference type="Proteomes" id="UP000830115">
    <property type="component" value="Chromosome"/>
</dbReference>
<dbReference type="RefSeq" id="WP_248867999.1">
    <property type="nucleotide sequence ID" value="NZ_CP086322.1"/>
</dbReference>
<evidence type="ECO:0000256" key="3">
    <source>
        <dbReference type="SAM" id="MobiDB-lite"/>
    </source>
</evidence>
<evidence type="ECO:0000256" key="1">
    <source>
        <dbReference type="ARBA" id="ARBA00022729"/>
    </source>
</evidence>
<keyword evidence="7" id="KW-1185">Reference proteome</keyword>
<name>A0ABY4MHR7_9ACTN</name>
<keyword evidence="2" id="KW-1015">Disulfide bond</keyword>
<dbReference type="InterPro" id="IPR013320">
    <property type="entry name" value="ConA-like_dom_sf"/>
</dbReference>
<feature type="signal peptide" evidence="4">
    <location>
        <begin position="1"/>
        <end position="38"/>
    </location>
</feature>
<evidence type="ECO:0000313" key="7">
    <source>
        <dbReference type="Proteomes" id="UP000830115"/>
    </source>
</evidence>
<dbReference type="PANTHER" id="PTHR46943:SF1">
    <property type="entry name" value="PENTRAXIN-RELATED PROTEIN PTX3"/>
    <property type="match status" value="1"/>
</dbReference>
<protein>
    <submittedName>
        <fullName evidence="6">LamG domain-containing protein</fullName>
    </submittedName>
</protein>
<dbReference type="EMBL" id="CP086322">
    <property type="protein sequence ID" value="UQA97083.1"/>
    <property type="molecule type" value="Genomic_DNA"/>
</dbReference>
<accession>A0ABY4MHR7</accession>
<evidence type="ECO:0000256" key="4">
    <source>
        <dbReference type="SAM" id="SignalP"/>
    </source>
</evidence>
<dbReference type="InterPro" id="IPR042837">
    <property type="entry name" value="PTX3"/>
</dbReference>
<sequence length="1433" mass="152530">METRTRVRRVGGVAGRASALVLSSALALGLLPATEATAADGQEARTGSYSTPLSEEEARAKAKLTGENVEIASLRGESSDVWATPDGNLEAREYLRPVRARVGGEWKPVDTDLAPSPDGMVAPKVTTTGLAFSGGGTDRPLVRMTKAGRELALSWPGTLPAPELNGATATYHDVLPDVDLRMGAQEDGFSQLLVVKSVKAAASSELAELKLKLRTEGLDTRETADGGLEAADKGAKGVVFEAPKPMMWDSSSGGAVASGEATPAGAPQARAAVAAEAGTPELAKDEPGAAESGKLAPVDVEIPAKGDALVLKPDADVLKGEDTQYPVFIDPQWYSPRASTWTMASKYWAGSPQWKFNGKHDAGLGYCGWSYCAPHDTKRLFYQIPTSRFAGKSILSAEFVVRNVHSASCSKREVQLWRTKGINNKTTWNSQNASGFWIKKLASKSFAYGYSGCGARDAEFNIKSALQEAATKKWPTMTFGMKATSEGDKYGWKRFSDKAYLRVKYNRPPSQIKMSQLTMEYGGTCKKPGSASRVRTLGKIYANNVTDPDKDSVSVQFQANWDAGDGKGLIPRWKPARTSAKKSGSSFSLSLPKSIPSNKQVHWYVRSYDGAQYSPWSWAGDPTACYFVYDTSVPKAPTVSSGEYPASDPENPNDPWFDGVGQYGSFSLKSSSTDVTRYRYGINGDPSSQHEISTSGGAAKSAKVLPGKPGLNFVTAQAFDKAGNASEIRTYQYRVKAGQPERATWQMDEGAGATEAKGSAPARPAVLHGGAKPGVPGKKGTAVHFDGSTGYAATDIPVVNTDRGFSVSTWVKLDKKPDAPAIAVTQPGNHSPGFEIYYSKGLDRWVFNQYAEDKAGAKIVRAMADEPGGVKVGEWTQLVGSYDSIAKRLQLYVDGKLMGEADLPKPWNARRGLQLGAGSYSGKPGAFFPGTVDELQIFDKRVSANEVAKLYDLKQIGDPGRPALAVFPLDESESATRVEGHGDVLPAKFHGGVTPGRKGVAGNAVKFNGTDGYARIGQSTGPHVNTSRSFTISAWAKLDKKPSGAAIITAQAGKESPGFELYYSRDLDRWVFNQYAEDKAGAGVIRAMGPKGGTATVGEWVHLTGVHDTVADTLTLYINGQEAGSTKRGGAFRADGSMYIGAGNYSGKPGAFFPGEVDDVRLYDRPVSAEEVRQLFQQRSLVKGRWKFDAASTGSPVTTPDDSDWGRTMALGGGAEVSGEGAYMGDSGLVLNGSSGYAATSGVPVDTGTSFTATAWVQAASMPKGGVSVVSAAGAKQSAFAVRYVPDPKDSEARGRWELAMPDKDGSTGAYERIVNTEFYDVREWNHLAVVYDGFAKQARLYVNGVLQEVACPDGDGVACEDRAATGDNVLSFKATDSLQVGRVKNDGAWGEYFGGSVDDVWVFQGALNDSQIEELAGSWFDVPTEVPAGSGS</sequence>
<keyword evidence="1 4" id="KW-0732">Signal</keyword>
<feature type="domain" description="LamG-like jellyroll fold" evidence="5">
    <location>
        <begin position="1249"/>
        <end position="1411"/>
    </location>
</feature>
<organism evidence="6 7">
    <name type="scientific">Streptomyces halobius</name>
    <dbReference type="NCBI Taxonomy" id="2879846"/>
    <lineage>
        <taxon>Bacteria</taxon>
        <taxon>Bacillati</taxon>
        <taxon>Actinomycetota</taxon>
        <taxon>Actinomycetes</taxon>
        <taxon>Kitasatosporales</taxon>
        <taxon>Streptomycetaceae</taxon>
        <taxon>Streptomyces</taxon>
    </lineage>
</organism>
<dbReference type="Pfam" id="PF13385">
    <property type="entry name" value="Laminin_G_3"/>
    <property type="match status" value="3"/>
</dbReference>
<dbReference type="InterPro" id="IPR006558">
    <property type="entry name" value="LamG-like"/>
</dbReference>
<dbReference type="PANTHER" id="PTHR46943">
    <property type="entry name" value="PENTRAXIN-RELATED PROTEIN PTX3"/>
    <property type="match status" value="1"/>
</dbReference>
<evidence type="ECO:0000313" key="6">
    <source>
        <dbReference type="EMBL" id="UQA97083.1"/>
    </source>
</evidence>
<feature type="domain" description="LamG-like jellyroll fold" evidence="5">
    <location>
        <begin position="803"/>
        <end position="945"/>
    </location>
</feature>
<feature type="compositionally biased region" description="Low complexity" evidence="3">
    <location>
        <begin position="250"/>
        <end position="281"/>
    </location>
</feature>
<feature type="region of interest" description="Disordered" evidence="3">
    <location>
        <begin position="250"/>
        <end position="293"/>
    </location>
</feature>